<name>A0ABW7YWE7_9ACTN</name>
<dbReference type="Gene3D" id="2.60.420.10">
    <property type="entry name" value="Maltose phosphorylase, domain 3"/>
    <property type="match status" value="1"/>
</dbReference>
<evidence type="ECO:0000313" key="5">
    <source>
        <dbReference type="Proteomes" id="UP001612741"/>
    </source>
</evidence>
<dbReference type="Pfam" id="PF17390">
    <property type="entry name" value="Bac_rhamnosid_C"/>
    <property type="match status" value="1"/>
</dbReference>
<evidence type="ECO:0000313" key="4">
    <source>
        <dbReference type="EMBL" id="MFI6500226.1"/>
    </source>
</evidence>
<evidence type="ECO:0000259" key="1">
    <source>
        <dbReference type="Pfam" id="PF05592"/>
    </source>
</evidence>
<evidence type="ECO:0000259" key="2">
    <source>
        <dbReference type="Pfam" id="PF17389"/>
    </source>
</evidence>
<accession>A0ABW7YWE7</accession>
<dbReference type="GO" id="GO:0016787">
    <property type="term" value="F:hydrolase activity"/>
    <property type="evidence" value="ECO:0007669"/>
    <property type="project" value="UniProtKB-KW"/>
</dbReference>
<feature type="domain" description="Alpha-L-rhamnosidase concanavalin-like" evidence="1">
    <location>
        <begin position="237"/>
        <end position="275"/>
    </location>
</feature>
<protein>
    <submittedName>
        <fullName evidence="4">Family 78 glycoside hydrolase catalytic domain</fullName>
    </submittedName>
</protein>
<dbReference type="PANTHER" id="PTHR34987">
    <property type="entry name" value="C, PUTATIVE (AFU_ORTHOLOGUE AFUA_3G02880)-RELATED"/>
    <property type="match status" value="1"/>
</dbReference>
<dbReference type="Gene3D" id="2.60.120.260">
    <property type="entry name" value="Galactose-binding domain-like"/>
    <property type="match status" value="2"/>
</dbReference>
<dbReference type="Gene3D" id="1.50.10.10">
    <property type="match status" value="1"/>
</dbReference>
<keyword evidence="5" id="KW-1185">Reference proteome</keyword>
<dbReference type="InterPro" id="IPR035398">
    <property type="entry name" value="Bac_rhamnosid_C"/>
</dbReference>
<dbReference type="Pfam" id="PF05592">
    <property type="entry name" value="Bac_rhamnosid"/>
    <property type="match status" value="1"/>
</dbReference>
<sequence length="741" mass="80385">MPFPPGRWRGRWIWSPRPAIRPAAHSTLLPEAYDRRVMFRRGFTLTAVPESAPFRVTADSRYILYVNGVELARGPVRHGPRTLYYDHGDAARALRRGRNTVAVLARFYGHATPWWEPSPPTFTLGGGCLVAELLLGSDWLTTDATWRCHDSPAWTPAAPRHHLLSQLPEIFDARAFDPAWTLPDHDDSAWQPARVLEARAVVGGEPDSRPPSDPFGPLLARPLPPLTAEVRQAVVGTDLVADFGQVVSGTLRLAVQGPAGSTVSGAVAEVVTPAGLEIATRFSYTLRGTDDVFETGDPAGGRYAVLEVSGGASVTSVSVVERLRPRPAGPYFTCSDPELDAVFQAGLRTVDLTAHDAYVDCPTREQRAWTGDSVVHQSVDLVTNPDWSLARHHPVLAAQPRPDGMLPMAAAGDFADPGLPTIPDWSLHWIRSVHNLYRYTGDRSLVGSLMGVAEGVLRWFLPFRGADGLVHEVTGWVLIDWSPVQVRGTSAALNALWGRALADFAEMAEWLGDLGRAWWARDLHAALARGFEVFWDVRRGAYRDHLLTGAVSEHTAAAAVCAGLVPSARYPVLRTFLLDRGVMFTRSPMGARGADRDGPISTDPVSGRALPDWDVSAQVVGAQPFFRYVVHDALALLGASGAIAGLCREWVGLMSAGTFRECWEGGSYCHGWSATPARDLLVHTLGITPGEPGYAKVRVAPRLGDLAWARGAVPTPYGLVEVRVEGAEIEVDAPVPVEIVR</sequence>
<dbReference type="Proteomes" id="UP001612741">
    <property type="component" value="Unassembled WGS sequence"/>
</dbReference>
<dbReference type="RefSeq" id="WP_397083995.1">
    <property type="nucleotide sequence ID" value="NZ_JBITGY010000006.1"/>
</dbReference>
<dbReference type="EMBL" id="JBITGY010000006">
    <property type="protein sequence ID" value="MFI6500226.1"/>
    <property type="molecule type" value="Genomic_DNA"/>
</dbReference>
<proteinExistence type="predicted"/>
<gene>
    <name evidence="4" type="ORF">ACIBG2_22780</name>
</gene>
<dbReference type="SUPFAM" id="SSF48208">
    <property type="entry name" value="Six-hairpin glycosidases"/>
    <property type="match status" value="1"/>
</dbReference>
<comment type="caution">
    <text evidence="4">The sequence shown here is derived from an EMBL/GenBank/DDBJ whole genome shotgun (WGS) entry which is preliminary data.</text>
</comment>
<evidence type="ECO:0000259" key="3">
    <source>
        <dbReference type="Pfam" id="PF17390"/>
    </source>
</evidence>
<dbReference type="InterPro" id="IPR035396">
    <property type="entry name" value="Bac_rhamnosid6H"/>
</dbReference>
<keyword evidence="4" id="KW-0378">Hydrolase</keyword>
<organism evidence="4 5">
    <name type="scientific">Nonomuraea typhae</name>
    <dbReference type="NCBI Taxonomy" id="2603600"/>
    <lineage>
        <taxon>Bacteria</taxon>
        <taxon>Bacillati</taxon>
        <taxon>Actinomycetota</taxon>
        <taxon>Actinomycetes</taxon>
        <taxon>Streptosporangiales</taxon>
        <taxon>Streptosporangiaceae</taxon>
        <taxon>Nonomuraea</taxon>
    </lineage>
</organism>
<dbReference type="Pfam" id="PF17389">
    <property type="entry name" value="Bac_rhamnosid6H"/>
    <property type="match status" value="1"/>
</dbReference>
<dbReference type="PANTHER" id="PTHR34987:SF2">
    <property type="entry name" value="B, PUTATIVE (AFU_ORTHOLOGUE AFUA_7G05040)-RELATED"/>
    <property type="match status" value="1"/>
</dbReference>
<dbReference type="InterPro" id="IPR012341">
    <property type="entry name" value="6hp_glycosidase-like_sf"/>
</dbReference>
<dbReference type="InterPro" id="IPR008902">
    <property type="entry name" value="Rhamnosid_concanavalin"/>
</dbReference>
<feature type="domain" description="Alpha-L-rhamnosidase C-terminal" evidence="3">
    <location>
        <begin position="686"/>
        <end position="736"/>
    </location>
</feature>
<reference evidence="4 5" key="1">
    <citation type="submission" date="2024-10" db="EMBL/GenBank/DDBJ databases">
        <title>The Natural Products Discovery Center: Release of the First 8490 Sequenced Strains for Exploring Actinobacteria Biosynthetic Diversity.</title>
        <authorList>
            <person name="Kalkreuter E."/>
            <person name="Kautsar S.A."/>
            <person name="Yang D."/>
            <person name="Bader C.D."/>
            <person name="Teijaro C.N."/>
            <person name="Fluegel L."/>
            <person name="Davis C.M."/>
            <person name="Simpson J.R."/>
            <person name="Lauterbach L."/>
            <person name="Steele A.D."/>
            <person name="Gui C."/>
            <person name="Meng S."/>
            <person name="Li G."/>
            <person name="Viehrig K."/>
            <person name="Ye F."/>
            <person name="Su P."/>
            <person name="Kiefer A.F."/>
            <person name="Nichols A."/>
            <person name="Cepeda A.J."/>
            <person name="Yan W."/>
            <person name="Fan B."/>
            <person name="Jiang Y."/>
            <person name="Adhikari A."/>
            <person name="Zheng C.-J."/>
            <person name="Schuster L."/>
            <person name="Cowan T.M."/>
            <person name="Smanski M.J."/>
            <person name="Chevrette M.G."/>
            <person name="De Carvalho L.P.S."/>
            <person name="Shen B."/>
        </authorList>
    </citation>
    <scope>NUCLEOTIDE SEQUENCE [LARGE SCALE GENOMIC DNA]</scope>
    <source>
        <strain evidence="4 5">NPDC050545</strain>
    </source>
</reference>
<dbReference type="InterPro" id="IPR008928">
    <property type="entry name" value="6-hairpin_glycosidase_sf"/>
</dbReference>
<feature type="domain" description="Alpha-L-rhamnosidase six-hairpin glycosidase" evidence="2">
    <location>
        <begin position="331"/>
        <end position="568"/>
    </location>
</feature>